<dbReference type="RefSeq" id="WP_175479999.1">
    <property type="nucleotide sequence ID" value="NZ_FOFD01000001.1"/>
</dbReference>
<accession>A0A1H8ZBY3</accession>
<evidence type="ECO:0000313" key="3">
    <source>
        <dbReference type="Proteomes" id="UP000199114"/>
    </source>
</evidence>
<dbReference type="AlphaFoldDB" id="A0A1H8ZBY3"/>
<name>A0A1H8ZBY3_9EURY</name>
<reference evidence="3" key="1">
    <citation type="submission" date="2016-10" db="EMBL/GenBank/DDBJ databases">
        <authorList>
            <person name="Varghese N."/>
            <person name="Submissions S."/>
        </authorList>
    </citation>
    <scope>NUCLEOTIDE SEQUENCE [LARGE SCALE GENOMIC DNA]</scope>
    <source>
        <strain evidence="3">DSM 25055</strain>
    </source>
</reference>
<evidence type="ECO:0000256" key="1">
    <source>
        <dbReference type="SAM" id="Phobius"/>
    </source>
</evidence>
<sequence length="50" mass="5336">MSAESNSEIVDQERRLAKTTAISLGMWLALTMAAVVLLLLFGDAISSLVV</sequence>
<protein>
    <submittedName>
        <fullName evidence="2">Uncharacterized protein</fullName>
    </submittedName>
</protein>
<organism evidence="2 3">
    <name type="scientific">Natrinema salaciae</name>
    <dbReference type="NCBI Taxonomy" id="1186196"/>
    <lineage>
        <taxon>Archaea</taxon>
        <taxon>Methanobacteriati</taxon>
        <taxon>Methanobacteriota</taxon>
        <taxon>Stenosarchaea group</taxon>
        <taxon>Halobacteria</taxon>
        <taxon>Halobacteriales</taxon>
        <taxon>Natrialbaceae</taxon>
        <taxon>Natrinema</taxon>
    </lineage>
</organism>
<gene>
    <name evidence="2" type="ORF">SAMN04489841_0124</name>
</gene>
<proteinExistence type="predicted"/>
<keyword evidence="3" id="KW-1185">Reference proteome</keyword>
<keyword evidence="1" id="KW-0812">Transmembrane</keyword>
<dbReference type="EMBL" id="FOFD01000001">
    <property type="protein sequence ID" value="SEP61881.1"/>
    <property type="molecule type" value="Genomic_DNA"/>
</dbReference>
<keyword evidence="1" id="KW-0472">Membrane</keyword>
<keyword evidence="1" id="KW-1133">Transmembrane helix</keyword>
<dbReference type="Proteomes" id="UP000199114">
    <property type="component" value="Unassembled WGS sequence"/>
</dbReference>
<feature type="transmembrane region" description="Helical" evidence="1">
    <location>
        <begin position="21"/>
        <end position="41"/>
    </location>
</feature>
<evidence type="ECO:0000313" key="2">
    <source>
        <dbReference type="EMBL" id="SEP61881.1"/>
    </source>
</evidence>